<feature type="region of interest" description="Disordered" evidence="1">
    <location>
        <begin position="1"/>
        <end position="21"/>
    </location>
</feature>
<feature type="transmembrane region" description="Helical" evidence="2">
    <location>
        <begin position="166"/>
        <end position="183"/>
    </location>
</feature>
<dbReference type="EMBL" id="QJVJ01000012">
    <property type="protein sequence ID" value="PYI51571.1"/>
    <property type="molecule type" value="Genomic_DNA"/>
</dbReference>
<keyword evidence="2" id="KW-0812">Transmembrane</keyword>
<gene>
    <name evidence="3" type="ORF">DLM86_24465</name>
</gene>
<protein>
    <submittedName>
        <fullName evidence="3">Uncharacterized protein</fullName>
    </submittedName>
</protein>
<keyword evidence="4" id="KW-1185">Reference proteome</keyword>
<proteinExistence type="predicted"/>
<feature type="transmembrane region" description="Helical" evidence="2">
    <location>
        <begin position="134"/>
        <end position="154"/>
    </location>
</feature>
<keyword evidence="2" id="KW-1133">Transmembrane helix</keyword>
<dbReference type="RefSeq" id="WP_146250286.1">
    <property type="nucleotide sequence ID" value="NZ_QJVJ01000012.1"/>
</dbReference>
<name>A0A2V5JXY1_9BACL</name>
<organism evidence="3 4">
    <name type="scientific">Paenibacillus flagellatus</name>
    <dbReference type="NCBI Taxonomy" id="2211139"/>
    <lineage>
        <taxon>Bacteria</taxon>
        <taxon>Bacillati</taxon>
        <taxon>Bacillota</taxon>
        <taxon>Bacilli</taxon>
        <taxon>Bacillales</taxon>
        <taxon>Paenibacillaceae</taxon>
        <taxon>Paenibacillus</taxon>
    </lineage>
</organism>
<evidence type="ECO:0000313" key="3">
    <source>
        <dbReference type="EMBL" id="PYI51571.1"/>
    </source>
</evidence>
<keyword evidence="2" id="KW-0472">Membrane</keyword>
<feature type="transmembrane region" description="Helical" evidence="2">
    <location>
        <begin position="24"/>
        <end position="48"/>
    </location>
</feature>
<evidence type="ECO:0000256" key="1">
    <source>
        <dbReference type="SAM" id="MobiDB-lite"/>
    </source>
</evidence>
<evidence type="ECO:0000256" key="2">
    <source>
        <dbReference type="SAM" id="Phobius"/>
    </source>
</evidence>
<dbReference type="Proteomes" id="UP000247476">
    <property type="component" value="Unassembled WGS sequence"/>
</dbReference>
<feature type="transmembrane region" description="Helical" evidence="2">
    <location>
        <begin position="60"/>
        <end position="85"/>
    </location>
</feature>
<feature type="compositionally biased region" description="Basic and acidic residues" evidence="1">
    <location>
        <begin position="9"/>
        <end position="21"/>
    </location>
</feature>
<dbReference type="OrthoDB" id="2659766at2"/>
<comment type="caution">
    <text evidence="3">The sequence shown here is derived from an EMBL/GenBank/DDBJ whole genome shotgun (WGS) entry which is preliminary data.</text>
</comment>
<sequence length="184" mass="19933">MSLTQPDPLHPRPEEKTEPSDRPIGVTMLAVFYALSGVSTIVIQGVWLKRFAELSELLGFPAFLLNATLLVMGMVALAAAVGMWLGKRWGWWLSLFYIGYGIVRNGNALLSIPGIEEAYGVSADGATLKYAIRAAGYALVLLYFYGDAVTGYFFGIARVPKLKSAVIVFGSLIALFAVMTLTFA</sequence>
<dbReference type="AlphaFoldDB" id="A0A2V5JXY1"/>
<evidence type="ECO:0000313" key="4">
    <source>
        <dbReference type="Proteomes" id="UP000247476"/>
    </source>
</evidence>
<reference evidence="3 4" key="1">
    <citation type="submission" date="2018-05" db="EMBL/GenBank/DDBJ databases">
        <title>Paenibacillus flagellatus sp. nov., isolated from selenium mineral soil.</title>
        <authorList>
            <person name="Dai X."/>
        </authorList>
    </citation>
    <scope>NUCLEOTIDE SEQUENCE [LARGE SCALE GENOMIC DNA]</scope>
    <source>
        <strain evidence="3 4">DXL2</strain>
    </source>
</reference>
<accession>A0A2V5JXY1</accession>